<organism evidence="2 3">
    <name type="scientific">Candidatus Thiomargarita nelsonii</name>
    <dbReference type="NCBI Taxonomy" id="1003181"/>
    <lineage>
        <taxon>Bacteria</taxon>
        <taxon>Pseudomonadati</taxon>
        <taxon>Pseudomonadota</taxon>
        <taxon>Gammaproteobacteria</taxon>
        <taxon>Thiotrichales</taxon>
        <taxon>Thiotrichaceae</taxon>
        <taxon>Thiomargarita</taxon>
    </lineage>
</organism>
<feature type="non-terminal residue" evidence="2">
    <location>
        <position position="67"/>
    </location>
</feature>
<feature type="compositionally biased region" description="Basic and acidic residues" evidence="1">
    <location>
        <begin position="54"/>
        <end position="67"/>
    </location>
</feature>
<dbReference type="EMBL" id="LUTY01002709">
    <property type="protein sequence ID" value="OAD19667.1"/>
    <property type="molecule type" value="Genomic_DNA"/>
</dbReference>
<sequence length="67" mass="8083">MAQRRKKNMSDDKTRLQDSSTVRQRSRVRTYRNRTDRSKSKTFSDHSILQSPEQWEHIDEKELFQAG</sequence>
<feature type="region of interest" description="Disordered" evidence="1">
    <location>
        <begin position="1"/>
        <end position="67"/>
    </location>
</feature>
<reference evidence="2 3" key="1">
    <citation type="submission" date="2016-05" db="EMBL/GenBank/DDBJ databases">
        <title>Single-cell genome of chain-forming Candidatus Thiomargarita nelsonii and comparison to other large sulfur-oxidizing bacteria.</title>
        <authorList>
            <person name="Winkel M."/>
            <person name="Salman V."/>
            <person name="Woyke T."/>
            <person name="Schulz-Vogt H."/>
            <person name="Richter M."/>
            <person name="Flood B."/>
            <person name="Bailey J."/>
            <person name="Amann R."/>
            <person name="Mussmann M."/>
        </authorList>
    </citation>
    <scope>NUCLEOTIDE SEQUENCE [LARGE SCALE GENOMIC DNA]</scope>
    <source>
        <strain evidence="2 3">THI036</strain>
    </source>
</reference>
<protein>
    <submittedName>
        <fullName evidence="2">Uncharacterized protein</fullName>
    </submittedName>
</protein>
<feature type="compositionally biased region" description="Basic and acidic residues" evidence="1">
    <location>
        <begin position="33"/>
        <end position="44"/>
    </location>
</feature>
<name>A0A176RVA8_9GAMM</name>
<proteinExistence type="predicted"/>
<evidence type="ECO:0000313" key="2">
    <source>
        <dbReference type="EMBL" id="OAD19667.1"/>
    </source>
</evidence>
<accession>A0A176RVA8</accession>
<keyword evidence="3" id="KW-1185">Reference proteome</keyword>
<dbReference type="AlphaFoldDB" id="A0A176RVA8"/>
<evidence type="ECO:0000256" key="1">
    <source>
        <dbReference type="SAM" id="MobiDB-lite"/>
    </source>
</evidence>
<evidence type="ECO:0000313" key="3">
    <source>
        <dbReference type="Proteomes" id="UP000076962"/>
    </source>
</evidence>
<comment type="caution">
    <text evidence="2">The sequence shown here is derived from an EMBL/GenBank/DDBJ whole genome shotgun (WGS) entry which is preliminary data.</text>
</comment>
<gene>
    <name evidence="2" type="ORF">THIOM_004684</name>
</gene>
<dbReference type="Proteomes" id="UP000076962">
    <property type="component" value="Unassembled WGS sequence"/>
</dbReference>